<dbReference type="AlphaFoldDB" id="A0A8B6GNK3"/>
<dbReference type="EMBL" id="UYJE01008772">
    <property type="protein sequence ID" value="VDI67148.1"/>
    <property type="molecule type" value="Genomic_DNA"/>
</dbReference>
<dbReference type="OrthoDB" id="6084481at2759"/>
<dbReference type="InterPro" id="IPR001315">
    <property type="entry name" value="CARD"/>
</dbReference>
<evidence type="ECO:0000313" key="2">
    <source>
        <dbReference type="EMBL" id="VDI67148.1"/>
    </source>
</evidence>
<organism evidence="2 3">
    <name type="scientific">Mytilus galloprovincialis</name>
    <name type="common">Mediterranean mussel</name>
    <dbReference type="NCBI Taxonomy" id="29158"/>
    <lineage>
        <taxon>Eukaryota</taxon>
        <taxon>Metazoa</taxon>
        <taxon>Spiralia</taxon>
        <taxon>Lophotrochozoa</taxon>
        <taxon>Mollusca</taxon>
        <taxon>Bivalvia</taxon>
        <taxon>Autobranchia</taxon>
        <taxon>Pteriomorphia</taxon>
        <taxon>Mytilida</taxon>
        <taxon>Mytiloidea</taxon>
        <taxon>Mytilidae</taxon>
        <taxon>Mytilinae</taxon>
        <taxon>Mytilus</taxon>
    </lineage>
</organism>
<proteinExistence type="predicted"/>
<dbReference type="SUPFAM" id="SSF47986">
    <property type="entry name" value="DEATH domain"/>
    <property type="match status" value="1"/>
</dbReference>
<dbReference type="Gene3D" id="1.10.533.10">
    <property type="entry name" value="Death Domain, Fas"/>
    <property type="match status" value="1"/>
</dbReference>
<comment type="caution">
    <text evidence="2">The sequence shown here is derived from an EMBL/GenBank/DDBJ whole genome shotgun (WGS) entry which is preliminary data.</text>
</comment>
<dbReference type="PROSITE" id="PS50209">
    <property type="entry name" value="CARD"/>
    <property type="match status" value="1"/>
</dbReference>
<accession>A0A8B6GNK3</accession>
<protein>
    <recommendedName>
        <fullName evidence="1">CARD domain-containing protein</fullName>
    </recommendedName>
</protein>
<dbReference type="CDD" id="cd01671">
    <property type="entry name" value="CARD"/>
    <property type="match status" value="1"/>
</dbReference>
<reference evidence="2" key="1">
    <citation type="submission" date="2018-11" db="EMBL/GenBank/DDBJ databases">
        <authorList>
            <person name="Alioto T."/>
            <person name="Alioto T."/>
        </authorList>
    </citation>
    <scope>NUCLEOTIDE SEQUENCE</scope>
</reference>
<dbReference type="GO" id="GO:0042981">
    <property type="term" value="P:regulation of apoptotic process"/>
    <property type="evidence" value="ECO:0007669"/>
    <property type="project" value="InterPro"/>
</dbReference>
<feature type="domain" description="CARD" evidence="1">
    <location>
        <begin position="475"/>
        <end position="566"/>
    </location>
</feature>
<keyword evidence="3" id="KW-1185">Reference proteome</keyword>
<dbReference type="InterPro" id="IPR011029">
    <property type="entry name" value="DEATH-like_dom_sf"/>
</dbReference>
<evidence type="ECO:0000313" key="3">
    <source>
        <dbReference type="Proteomes" id="UP000596742"/>
    </source>
</evidence>
<sequence length="575" mass="64718">MVDVIQWLNPLETMAESLEQSNPVADSGCSFSSHCGRNVIVDGATARWNSDVSGGRVVVDKPIPPKAELKLSFDGKGHAEVGILTKDPASIPDINQVENLKELTVIQSARIYKQTGTANIKRSDCGRKIITEADKTSSVTVRRNDKVWVTVNIIFGDLEVEIETEGYNFSNKTGGNIQLENNDTWANLKFPNPCAVCFVGKPIRRKEALNFQIDPILRDGKPSRNFSIKIAISQSNPVNLMSGNDTYDDITSLPVIHFDEFPKKCKNEIKIRLSQNGTVQITSEKGTLNKETNNDQIYCIFELCRIKLHCKSKIVDFSPSVETASPIDQVDTIVVPPDSEYFRSKKMLESIRYDAESISIHSNDFNPAMESRNIVGDVSPLLVNNVSNINNQAEYRIRSNEALSPVYNISPSHNKEELNLRLQTVEETIGIRETGEKFMRQSQYEELKSEIQTIKKILSEIQSSGQPPTIHKTSTEKSVETVLQKNYVILIKMIEAVPLLDLLYASDCISHNDCERLGKLFQSERENANRELLNIIIRRQSIDLDYFESLLFESKQIGVLAVLFPDKYGKKKLNQ</sequence>
<name>A0A8B6GNK3_MYTGA</name>
<evidence type="ECO:0000259" key="1">
    <source>
        <dbReference type="PROSITE" id="PS50209"/>
    </source>
</evidence>
<dbReference type="Proteomes" id="UP000596742">
    <property type="component" value="Unassembled WGS sequence"/>
</dbReference>
<gene>
    <name evidence="2" type="ORF">MGAL_10B085700</name>
</gene>